<dbReference type="InterPro" id="IPR037210">
    <property type="entry name" value="YoaC-like_sf"/>
</dbReference>
<comment type="caution">
    <text evidence="1">The sequence shown here is derived from an EMBL/GenBank/DDBJ whole genome shotgun (WGS) entry which is preliminary data.</text>
</comment>
<dbReference type="RefSeq" id="WP_133640566.1">
    <property type="nucleotide sequence ID" value="NZ_SNZV01000005.1"/>
</dbReference>
<proteinExistence type="predicted"/>
<keyword evidence="2" id="KW-1185">Reference proteome</keyword>
<dbReference type="EMBL" id="SNZV01000005">
    <property type="protein sequence ID" value="TDS13065.1"/>
    <property type="molecule type" value="Genomic_DNA"/>
</dbReference>
<protein>
    <submittedName>
        <fullName evidence="1">Uncharacterized protein</fullName>
    </submittedName>
</protein>
<dbReference type="AlphaFoldDB" id="A0A4R7D0P5"/>
<accession>A0A4R7D0P5</accession>
<sequence>MSKHRFFIATSGNDDDAYKEAMRYACELADKDQEIKKVIILIHTKNNTGWFERLFGIDVVKQLFKGTKFKNCKPVFKFETKRTYKDSYTTSEIVITCGLDNDDLSPIDDFYSVKAIIAIPWLANGLDKWVQTWNPTELRGNQHAVSAYPEPSCIVKKAMKSLTNSINMSTGISHHSDEEQAKTYILALHKYEPSINADIIGAYLIRELNWDTDHAKDIEKLIDTLNNGKYFQGGRRTGLQNYYKRWKKECEE</sequence>
<gene>
    <name evidence="1" type="ORF">B0I21_105198</name>
</gene>
<evidence type="ECO:0000313" key="1">
    <source>
        <dbReference type="EMBL" id="TDS13065.1"/>
    </source>
</evidence>
<dbReference type="OrthoDB" id="986850at2"/>
<evidence type="ECO:0000313" key="2">
    <source>
        <dbReference type="Proteomes" id="UP000294752"/>
    </source>
</evidence>
<name>A0A4R7D0P5_9SPHI</name>
<dbReference type="Proteomes" id="UP000294752">
    <property type="component" value="Unassembled WGS sequence"/>
</dbReference>
<organism evidence="1 2">
    <name type="scientific">Sphingobacterium paludis</name>
    <dbReference type="NCBI Taxonomy" id="1476465"/>
    <lineage>
        <taxon>Bacteria</taxon>
        <taxon>Pseudomonadati</taxon>
        <taxon>Bacteroidota</taxon>
        <taxon>Sphingobacteriia</taxon>
        <taxon>Sphingobacteriales</taxon>
        <taxon>Sphingobacteriaceae</taxon>
        <taxon>Sphingobacterium</taxon>
    </lineage>
</organism>
<dbReference type="Gene3D" id="1.20.1290.30">
    <property type="match status" value="1"/>
</dbReference>
<reference evidence="1 2" key="1">
    <citation type="submission" date="2019-03" db="EMBL/GenBank/DDBJ databases">
        <title>Genomic Encyclopedia of Type Strains, Phase III (KMG-III): the genomes of soil and plant-associated and newly described type strains.</title>
        <authorList>
            <person name="Whitman W."/>
        </authorList>
    </citation>
    <scope>NUCLEOTIDE SEQUENCE [LARGE SCALE GENOMIC DNA]</scope>
    <source>
        <strain evidence="1 2">CGMCC 1.12801</strain>
    </source>
</reference>